<dbReference type="EMBL" id="JBANMG010000008">
    <property type="protein sequence ID" value="KAK6950352.1"/>
    <property type="molecule type" value="Genomic_DNA"/>
</dbReference>
<sequence length="249" mass="26391">MKIISTFTVLAPLFQLNYQASDLPSTTEGAIRTSTDSIASTSTLQALPPQTSPAEASNRSPGLSVGAQAAIGFLEQHHWKCPVWRRAVLDMISAQLAAVRTTHAQTTARETRIRNPGPQQALSATKRRPRSDRKPMLPIGVAAVRARLPRRVVDPGVLPMRAGQVTKRERAGGMYAVGRVGHRERHRHDLRRHQELLPALPGERGVVPVADEGEAEGGVEGRGGAVGGALLRGDRVGLGGRDAGGGGAG</sequence>
<evidence type="ECO:0000313" key="3">
    <source>
        <dbReference type="Proteomes" id="UP001369815"/>
    </source>
</evidence>
<reference evidence="2 3" key="1">
    <citation type="journal article" date="2024" name="Front Chem Biol">
        <title>Unveiling the potential of Daldinia eschscholtzii MFLUCC 19-0629 through bioactivity and bioinformatics studies for enhanced sustainable agriculture production.</title>
        <authorList>
            <person name="Brooks S."/>
            <person name="Weaver J.A."/>
            <person name="Klomchit A."/>
            <person name="Alharthi S.A."/>
            <person name="Onlamun T."/>
            <person name="Nurani R."/>
            <person name="Vong T.K."/>
            <person name="Alberti F."/>
            <person name="Greco C."/>
        </authorList>
    </citation>
    <scope>NUCLEOTIDE SEQUENCE [LARGE SCALE GENOMIC DNA]</scope>
    <source>
        <strain evidence="2">MFLUCC 19-0629</strain>
    </source>
</reference>
<organism evidence="2 3">
    <name type="scientific">Daldinia eschscholtzii</name>
    <dbReference type="NCBI Taxonomy" id="292717"/>
    <lineage>
        <taxon>Eukaryota</taxon>
        <taxon>Fungi</taxon>
        <taxon>Dikarya</taxon>
        <taxon>Ascomycota</taxon>
        <taxon>Pezizomycotina</taxon>
        <taxon>Sordariomycetes</taxon>
        <taxon>Xylariomycetidae</taxon>
        <taxon>Xylariales</taxon>
        <taxon>Hypoxylaceae</taxon>
        <taxon>Daldinia</taxon>
    </lineage>
</organism>
<keyword evidence="3" id="KW-1185">Reference proteome</keyword>
<evidence type="ECO:0000313" key="2">
    <source>
        <dbReference type="EMBL" id="KAK6950352.1"/>
    </source>
</evidence>
<accession>A0AAX6MDS8</accession>
<feature type="region of interest" description="Disordered" evidence="1">
    <location>
        <begin position="105"/>
        <end position="134"/>
    </location>
</feature>
<dbReference type="Proteomes" id="UP001369815">
    <property type="component" value="Unassembled WGS sequence"/>
</dbReference>
<name>A0AAX6MDS8_9PEZI</name>
<protein>
    <submittedName>
        <fullName evidence="2">Uncharacterized protein</fullName>
    </submittedName>
</protein>
<dbReference type="AlphaFoldDB" id="A0AAX6MDS8"/>
<comment type="caution">
    <text evidence="2">The sequence shown here is derived from an EMBL/GenBank/DDBJ whole genome shotgun (WGS) entry which is preliminary data.</text>
</comment>
<feature type="region of interest" description="Disordered" evidence="1">
    <location>
        <begin position="39"/>
        <end position="62"/>
    </location>
</feature>
<proteinExistence type="predicted"/>
<feature type="compositionally biased region" description="Polar residues" evidence="1">
    <location>
        <begin position="39"/>
        <end position="61"/>
    </location>
</feature>
<evidence type="ECO:0000256" key="1">
    <source>
        <dbReference type="SAM" id="MobiDB-lite"/>
    </source>
</evidence>
<gene>
    <name evidence="2" type="ORF">Daesc_008678</name>
</gene>